<feature type="compositionally biased region" description="Basic and acidic residues" evidence="1">
    <location>
        <begin position="69"/>
        <end position="88"/>
    </location>
</feature>
<feature type="compositionally biased region" description="Pro residues" evidence="1">
    <location>
        <begin position="197"/>
        <end position="206"/>
    </location>
</feature>
<evidence type="ECO:0000313" key="3">
    <source>
        <dbReference type="Proteomes" id="UP001152622"/>
    </source>
</evidence>
<dbReference type="EMBL" id="JAINUF010000006">
    <property type="protein sequence ID" value="KAJ8357498.1"/>
    <property type="molecule type" value="Genomic_DNA"/>
</dbReference>
<name>A0A9Q1FFU8_SYNKA</name>
<reference evidence="2" key="1">
    <citation type="journal article" date="2023" name="Science">
        <title>Genome structures resolve the early diversification of teleost fishes.</title>
        <authorList>
            <person name="Parey E."/>
            <person name="Louis A."/>
            <person name="Montfort J."/>
            <person name="Bouchez O."/>
            <person name="Roques C."/>
            <person name="Iampietro C."/>
            <person name="Lluch J."/>
            <person name="Castinel A."/>
            <person name="Donnadieu C."/>
            <person name="Desvignes T."/>
            <person name="Floi Bucao C."/>
            <person name="Jouanno E."/>
            <person name="Wen M."/>
            <person name="Mejri S."/>
            <person name="Dirks R."/>
            <person name="Jansen H."/>
            <person name="Henkel C."/>
            <person name="Chen W.J."/>
            <person name="Zahm M."/>
            <person name="Cabau C."/>
            <person name="Klopp C."/>
            <person name="Thompson A.W."/>
            <person name="Robinson-Rechavi M."/>
            <person name="Braasch I."/>
            <person name="Lecointre G."/>
            <person name="Bobe J."/>
            <person name="Postlethwait J.H."/>
            <person name="Berthelot C."/>
            <person name="Roest Crollius H."/>
            <person name="Guiguen Y."/>
        </authorList>
    </citation>
    <scope>NUCLEOTIDE SEQUENCE</scope>
    <source>
        <strain evidence="2">WJC10195</strain>
    </source>
</reference>
<keyword evidence="3" id="KW-1185">Reference proteome</keyword>
<feature type="compositionally biased region" description="Basic and acidic residues" evidence="1">
    <location>
        <begin position="34"/>
        <end position="43"/>
    </location>
</feature>
<sequence>MRFVPRPSDSSLIGPCLKSASPFPREIPPRAPWRKGEPPWERHVPHRRQGGGAAPGNGDGGMLRYALGKKSEEKENKGCEQHDNEGREGISQPEAGVSGKAHPSAPPRWAAKRSNPLYCLPVKARRGSAPAKRRPLTNGSERPSGKLRQRCRPATDDALNRGLGERKRPGLACFNPSAPAYPRRYPPAEVKRDQLPQGPPPSPPRIGPGAARSLGAGPRHRRQMELYIPPVSWGPDLKCKRACGEIRAADMGGN</sequence>
<evidence type="ECO:0000313" key="2">
    <source>
        <dbReference type="EMBL" id="KAJ8357498.1"/>
    </source>
</evidence>
<gene>
    <name evidence="2" type="ORF">SKAU_G00202920</name>
</gene>
<dbReference type="Proteomes" id="UP001152622">
    <property type="component" value="Chromosome 6"/>
</dbReference>
<protein>
    <submittedName>
        <fullName evidence="2">Uncharacterized protein</fullName>
    </submittedName>
</protein>
<feature type="region of interest" description="Disordered" evidence="1">
    <location>
        <begin position="1"/>
        <end position="222"/>
    </location>
</feature>
<dbReference type="AlphaFoldDB" id="A0A9Q1FFU8"/>
<feature type="compositionally biased region" description="Gly residues" evidence="1">
    <location>
        <begin position="50"/>
        <end position="61"/>
    </location>
</feature>
<evidence type="ECO:0000256" key="1">
    <source>
        <dbReference type="SAM" id="MobiDB-lite"/>
    </source>
</evidence>
<organism evidence="2 3">
    <name type="scientific">Synaphobranchus kaupii</name>
    <name type="common">Kaup's arrowtooth eel</name>
    <dbReference type="NCBI Taxonomy" id="118154"/>
    <lineage>
        <taxon>Eukaryota</taxon>
        <taxon>Metazoa</taxon>
        <taxon>Chordata</taxon>
        <taxon>Craniata</taxon>
        <taxon>Vertebrata</taxon>
        <taxon>Euteleostomi</taxon>
        <taxon>Actinopterygii</taxon>
        <taxon>Neopterygii</taxon>
        <taxon>Teleostei</taxon>
        <taxon>Anguilliformes</taxon>
        <taxon>Synaphobranchidae</taxon>
        <taxon>Synaphobranchus</taxon>
    </lineage>
</organism>
<feature type="compositionally biased region" description="Basic and acidic residues" evidence="1">
    <location>
        <begin position="153"/>
        <end position="168"/>
    </location>
</feature>
<accession>A0A9Q1FFU8</accession>
<comment type="caution">
    <text evidence="2">The sequence shown here is derived from an EMBL/GenBank/DDBJ whole genome shotgun (WGS) entry which is preliminary data.</text>
</comment>
<feature type="compositionally biased region" description="Basic residues" evidence="1">
    <location>
        <begin position="123"/>
        <end position="135"/>
    </location>
</feature>
<proteinExistence type="predicted"/>